<dbReference type="SMART" id="SM01235">
    <property type="entry name" value="Haem_bd"/>
    <property type="match status" value="1"/>
</dbReference>
<protein>
    <submittedName>
        <fullName evidence="2">Heme-binding domain-containing protein</fullName>
    </submittedName>
</protein>
<dbReference type="Pfam" id="PF14376">
    <property type="entry name" value="Haem_bd"/>
    <property type="match status" value="1"/>
</dbReference>
<dbReference type="InterPro" id="IPR025992">
    <property type="entry name" value="Haem-bd"/>
</dbReference>
<dbReference type="RefSeq" id="WP_386407384.1">
    <property type="nucleotide sequence ID" value="NZ_JBHTJH010000005.1"/>
</dbReference>
<feature type="domain" description="Haem-binding" evidence="1">
    <location>
        <begin position="12"/>
        <end position="147"/>
    </location>
</feature>
<comment type="caution">
    <text evidence="2">The sequence shown here is derived from an EMBL/GenBank/DDBJ whole genome shotgun (WGS) entry which is preliminary data.</text>
</comment>
<reference evidence="3" key="1">
    <citation type="journal article" date="2019" name="Int. J. Syst. Evol. Microbiol.">
        <title>The Global Catalogue of Microorganisms (GCM) 10K type strain sequencing project: providing services to taxonomists for standard genome sequencing and annotation.</title>
        <authorList>
            <consortium name="The Broad Institute Genomics Platform"/>
            <consortium name="The Broad Institute Genome Sequencing Center for Infectious Disease"/>
            <person name="Wu L."/>
            <person name="Ma J."/>
        </authorList>
    </citation>
    <scope>NUCLEOTIDE SEQUENCE [LARGE SCALE GENOMIC DNA]</scope>
    <source>
        <strain evidence="3">CCUG 62952</strain>
    </source>
</reference>
<gene>
    <name evidence="2" type="ORF">ACFQ1M_09385</name>
</gene>
<accession>A0ABW3CXA9</accession>
<organism evidence="2 3">
    <name type="scientific">Sungkyunkwania multivorans</name>
    <dbReference type="NCBI Taxonomy" id="1173618"/>
    <lineage>
        <taxon>Bacteria</taxon>
        <taxon>Pseudomonadati</taxon>
        <taxon>Bacteroidota</taxon>
        <taxon>Flavobacteriia</taxon>
        <taxon>Flavobacteriales</taxon>
        <taxon>Flavobacteriaceae</taxon>
        <taxon>Sungkyunkwania</taxon>
    </lineage>
</organism>
<dbReference type="EMBL" id="JBHTJH010000005">
    <property type="protein sequence ID" value="MFD0862424.1"/>
    <property type="molecule type" value="Genomic_DNA"/>
</dbReference>
<sequence>MKIVKKILVALLIIFVVMQFIRPEKNIDSTDHLSAFIQETKPSAEVENILKKACYDCHSNHTVYPWYAEVAPVSYWLDDHIEHGKGHLNFSAWDTYSVKKKDHKMEEVIEYVENRWMPLNSYTWGHAEAKLTDEQIQTITDWAKALRLTYQLADRPQ</sequence>
<name>A0ABW3CXA9_9FLAO</name>
<evidence type="ECO:0000313" key="3">
    <source>
        <dbReference type="Proteomes" id="UP001596978"/>
    </source>
</evidence>
<evidence type="ECO:0000259" key="1">
    <source>
        <dbReference type="SMART" id="SM01235"/>
    </source>
</evidence>
<dbReference type="Proteomes" id="UP001596978">
    <property type="component" value="Unassembled WGS sequence"/>
</dbReference>
<proteinExistence type="predicted"/>
<evidence type="ECO:0000313" key="2">
    <source>
        <dbReference type="EMBL" id="MFD0862424.1"/>
    </source>
</evidence>
<keyword evidence="3" id="KW-1185">Reference proteome</keyword>